<evidence type="ECO:0000313" key="6">
    <source>
        <dbReference type="Proteomes" id="UP000825799"/>
    </source>
</evidence>
<keyword evidence="2 5" id="KW-0645">Protease</keyword>
<dbReference type="Pfam" id="PF04586">
    <property type="entry name" value="Peptidase_S78"/>
    <property type="match status" value="1"/>
</dbReference>
<organism evidence="5 6">
    <name type="scientific">Devosia salina</name>
    <dbReference type="NCBI Taxonomy" id="2860336"/>
    <lineage>
        <taxon>Bacteria</taxon>
        <taxon>Pseudomonadati</taxon>
        <taxon>Pseudomonadota</taxon>
        <taxon>Alphaproteobacteria</taxon>
        <taxon>Hyphomicrobiales</taxon>
        <taxon>Devosiaceae</taxon>
        <taxon>Devosia</taxon>
    </lineage>
</organism>
<evidence type="ECO:0000256" key="2">
    <source>
        <dbReference type="ARBA" id="ARBA00022670"/>
    </source>
</evidence>
<evidence type="ECO:0000256" key="3">
    <source>
        <dbReference type="ARBA" id="ARBA00022801"/>
    </source>
</evidence>
<protein>
    <submittedName>
        <fullName evidence="5">HK97 family phage prohead protease</fullName>
    </submittedName>
</protein>
<dbReference type="InterPro" id="IPR006433">
    <property type="entry name" value="Prohead_protease"/>
</dbReference>
<evidence type="ECO:0000313" key="5">
    <source>
        <dbReference type="EMBL" id="QYO79075.1"/>
    </source>
</evidence>
<dbReference type="InterPro" id="IPR054613">
    <property type="entry name" value="Peptidase_S78_dom"/>
</dbReference>
<name>A0ABX8WJL4_9HYPH</name>
<evidence type="ECO:0000259" key="4">
    <source>
        <dbReference type="Pfam" id="PF04586"/>
    </source>
</evidence>
<sequence>MHTKWRRSYARTSPRENGGVALAAISGYAARFNSDAVIGDYFVERLHPKCFDSALKEKADVRCLLDHDTGRVLGRTKSGTLKLRVDRIGLYFNVDIDDTTPDGQTALGLVGRGDLSGCSFGFRVKSQEWDESGDMPVRTILDLDLYEVSIVAFPAYDDTVAALVQEAGNRSASVARAKAAMRRRGIAV</sequence>
<reference evidence="5 6" key="1">
    <citation type="submission" date="2021-08" db="EMBL/GenBank/DDBJ databases">
        <title>Devosia salina sp. nov., isolated from the South China Sea sediment.</title>
        <authorList>
            <person name="Zhou Z."/>
        </authorList>
    </citation>
    <scope>NUCLEOTIDE SEQUENCE [LARGE SCALE GENOMIC DNA]</scope>
    <source>
        <strain evidence="5 6">SCS-3</strain>
    </source>
</reference>
<dbReference type="GO" id="GO:0006508">
    <property type="term" value="P:proteolysis"/>
    <property type="evidence" value="ECO:0007669"/>
    <property type="project" value="UniProtKB-KW"/>
</dbReference>
<proteinExistence type="predicted"/>
<keyword evidence="6" id="KW-1185">Reference proteome</keyword>
<dbReference type="NCBIfam" id="TIGR01543">
    <property type="entry name" value="proheadase_HK97"/>
    <property type="match status" value="1"/>
</dbReference>
<evidence type="ECO:0000256" key="1">
    <source>
        <dbReference type="ARBA" id="ARBA00022612"/>
    </source>
</evidence>
<keyword evidence="1" id="KW-1188">Viral release from host cell</keyword>
<dbReference type="EMBL" id="CP080590">
    <property type="protein sequence ID" value="QYO79075.1"/>
    <property type="molecule type" value="Genomic_DNA"/>
</dbReference>
<feature type="domain" description="Prohead serine protease" evidence="4">
    <location>
        <begin position="23"/>
        <end position="165"/>
    </location>
</feature>
<gene>
    <name evidence="5" type="ORF">K1X15_11780</name>
</gene>
<dbReference type="GO" id="GO:0008233">
    <property type="term" value="F:peptidase activity"/>
    <property type="evidence" value="ECO:0007669"/>
    <property type="project" value="UniProtKB-KW"/>
</dbReference>
<keyword evidence="3" id="KW-0378">Hydrolase</keyword>
<dbReference type="Proteomes" id="UP000825799">
    <property type="component" value="Chromosome"/>
</dbReference>
<accession>A0ABX8WJL4</accession>